<dbReference type="Pfam" id="PF05362">
    <property type="entry name" value="Lon_C"/>
    <property type="match status" value="1"/>
</dbReference>
<dbReference type="InterPro" id="IPR020568">
    <property type="entry name" value="Ribosomal_Su5_D2-typ_SF"/>
</dbReference>
<dbReference type="GO" id="GO:0005737">
    <property type="term" value="C:cytoplasm"/>
    <property type="evidence" value="ECO:0007669"/>
    <property type="project" value="UniProtKB-SubCell"/>
</dbReference>
<dbReference type="GeneID" id="37012575"/>
<dbReference type="GO" id="GO:0004252">
    <property type="term" value="F:serine-type endopeptidase activity"/>
    <property type="evidence" value="ECO:0007669"/>
    <property type="project" value="UniProtKB-UniRule"/>
</dbReference>
<dbReference type="EMBL" id="KZ819323">
    <property type="protein sequence ID" value="PWN22441.1"/>
    <property type="molecule type" value="Genomic_DNA"/>
</dbReference>
<keyword evidence="2 9" id="KW-0645">Protease</keyword>
<evidence type="ECO:0000259" key="13">
    <source>
        <dbReference type="PROSITE" id="PS51786"/>
    </source>
</evidence>
<feature type="compositionally biased region" description="Acidic residues" evidence="12">
    <location>
        <begin position="414"/>
        <end position="424"/>
    </location>
</feature>
<dbReference type="SMART" id="SM00382">
    <property type="entry name" value="AAA"/>
    <property type="match status" value="1"/>
</dbReference>
<dbReference type="Gene3D" id="1.20.5.5270">
    <property type="match status" value="1"/>
</dbReference>
<dbReference type="InterPro" id="IPR008268">
    <property type="entry name" value="Peptidase_S16_AS"/>
</dbReference>
<dbReference type="OrthoDB" id="2411602at2759"/>
<dbReference type="Gene3D" id="3.40.50.300">
    <property type="entry name" value="P-loop containing nucleotide triphosphate hydrolases"/>
    <property type="match status" value="1"/>
</dbReference>
<evidence type="ECO:0000313" key="15">
    <source>
        <dbReference type="Proteomes" id="UP000245942"/>
    </source>
</evidence>
<dbReference type="InterPro" id="IPR027065">
    <property type="entry name" value="Lon_Prtase"/>
</dbReference>
<keyword evidence="7" id="KW-0576">Peroxisome</keyword>
<dbReference type="SUPFAM" id="SSF52540">
    <property type="entry name" value="P-loop containing nucleoside triphosphate hydrolases"/>
    <property type="match status" value="1"/>
</dbReference>
<evidence type="ECO:0000256" key="5">
    <source>
        <dbReference type="ARBA" id="ARBA00022825"/>
    </source>
</evidence>
<dbReference type="InterPro" id="IPR003593">
    <property type="entry name" value="AAA+_ATPase"/>
</dbReference>
<dbReference type="InterPro" id="IPR027417">
    <property type="entry name" value="P-loop_NTPase"/>
</dbReference>
<dbReference type="Pfam" id="PF22667">
    <property type="entry name" value="Lon_lid"/>
    <property type="match status" value="1"/>
</dbReference>
<keyword evidence="5 9" id="KW-0720">Serine protease</keyword>
<evidence type="ECO:0000256" key="1">
    <source>
        <dbReference type="ARBA" id="ARBA00004496"/>
    </source>
</evidence>
<organism evidence="14 15">
    <name type="scientific">Pseudomicrostroma glucosiphilum</name>
    <dbReference type="NCBI Taxonomy" id="1684307"/>
    <lineage>
        <taxon>Eukaryota</taxon>
        <taxon>Fungi</taxon>
        <taxon>Dikarya</taxon>
        <taxon>Basidiomycota</taxon>
        <taxon>Ustilaginomycotina</taxon>
        <taxon>Exobasidiomycetes</taxon>
        <taxon>Microstromatales</taxon>
        <taxon>Microstromatales incertae sedis</taxon>
        <taxon>Pseudomicrostroma</taxon>
    </lineage>
</organism>
<dbReference type="GO" id="GO:0006508">
    <property type="term" value="P:proteolysis"/>
    <property type="evidence" value="ECO:0007669"/>
    <property type="project" value="UniProtKB-KW"/>
</dbReference>
<reference evidence="14 15" key="1">
    <citation type="journal article" date="2018" name="Mol. Biol. Evol.">
        <title>Broad Genomic Sampling Reveals a Smut Pathogenic Ancestry of the Fungal Clade Ustilaginomycotina.</title>
        <authorList>
            <person name="Kijpornyongpan T."/>
            <person name="Mondo S.J."/>
            <person name="Barry K."/>
            <person name="Sandor L."/>
            <person name="Lee J."/>
            <person name="Lipzen A."/>
            <person name="Pangilinan J."/>
            <person name="LaButti K."/>
            <person name="Hainaut M."/>
            <person name="Henrissat B."/>
            <person name="Grigoriev I.V."/>
            <person name="Spatafora J.W."/>
            <person name="Aime M.C."/>
        </authorList>
    </citation>
    <scope>NUCLEOTIDE SEQUENCE [LARGE SCALE GENOMIC DNA]</scope>
    <source>
        <strain evidence="14 15">MCA 4718</strain>
    </source>
</reference>
<dbReference type="Pfam" id="PF02190">
    <property type="entry name" value="LON_substr_bdg"/>
    <property type="match status" value="1"/>
</dbReference>
<dbReference type="PROSITE" id="PS51786">
    <property type="entry name" value="LON_PROTEOLYTIC"/>
    <property type="match status" value="1"/>
</dbReference>
<dbReference type="FunFam" id="1.10.8.60:FF:000091">
    <property type="entry name" value="Lon protease homolog 2, peroxisomal"/>
    <property type="match status" value="1"/>
</dbReference>
<accession>A0A316UDI8</accession>
<dbReference type="FunFam" id="3.40.50.300:FF:000021">
    <property type="entry name" value="Lon protease homolog"/>
    <property type="match status" value="1"/>
</dbReference>
<dbReference type="Gene3D" id="3.30.230.10">
    <property type="match status" value="1"/>
</dbReference>
<comment type="catalytic activity">
    <reaction evidence="8">
        <text>Hydrolysis of proteins in presence of ATP.</text>
        <dbReference type="EC" id="3.4.21.53"/>
    </reaction>
</comment>
<evidence type="ECO:0000256" key="2">
    <source>
        <dbReference type="ARBA" id="ARBA00022670"/>
    </source>
</evidence>
<sequence>MSSDAIPHIPNRLPVLPLPYPLILHPSLLLSIPLSYAHSLSLLKAALQATGANQATSENPPPIDASKPILIACVPTLKAPSPPSKANAVSAREGHNSISVNQLHEWAVVARLMRLTRQPSTETCILTISGLTRVRLDRWLSMRAPLTSSALDSDRSITVPDVAVPLASITAFTDGPWPPTPSSKADREAVQALKVTAMDLLDALSTLGASSLQKDSPSVTMPVMPPMLIRRIRSFVKDARDNQAAQLADVLVGSLGGACEWQDRLNLLSEFDPKERVRSAAKMLSLGAARVRLARDLLTSLAAPLNDASKETLIRGQLESLLTQLAALNPNITAKITTNSGTFSVNGSNSDGKGSGAPSGIVRIRAPSSKGSTPSEGGPRPLAKSGGNPFKGGGPLGGGGGRSGGGGGGNDGSDGQEEEEDEIAELTRKLDAAQLTPEARKVCDRELKRLGRIPQQSVERGVVISYLEVMAELPWDKVSSDLGEVKVPARNTPADSRPQGSGHETLIESAQRDGDSADEGIVSRARRILDEDHYGMEKVKKRLIEYLAVLELKQMQAMEKAEAEEATTSSSSNSMPERKVDDMAKLDIEGSAESAESTPGPSDSSEAEAALEKKRRIRKATPRDKGPILLLVGPPGTGKTSIARSLATALRRPFTRLSLGGVRDEASLRGHRRTYVGALPGEIVSSLRKVGVSDPVLLLDEVDKLGSGNGLHGDPSAAMLEVLDPEQNHSFQDHYIGCPIDLSRVLFIATANTLDTISAPLLDRTEVIHISGYTHDEKVHIARNYLMPKQIKAQGLQPQEIDISDEVLLKIATSYTREAGVRTLERCISTVIRGKAVEYAEHRKGGRDSYDPVIKLEDLRSYLGIETYEPEVAQREARPGNATGLAYQGSGSGGILFIETLLLPPGTASLKLTGSLGDVIRESATLAFSWLQAHGYQLGILPSRDAPFPKNDVHLHFPAGAIPKDGPSAGVAILCALASLFTRTSIDPKIAMTGEISLRGLVLPVGGIREKVIGAHRAGIKKILLPIRNRADVEQDIPANVKEEVEIRFISNVWQALDLALGNGIFEHVSGYHEGIEEGRKRMEEGGEGARL</sequence>
<evidence type="ECO:0000256" key="8">
    <source>
        <dbReference type="ARBA" id="ARBA00050665"/>
    </source>
</evidence>
<dbReference type="PRINTS" id="PR00830">
    <property type="entry name" value="ENDOLAPTASE"/>
</dbReference>
<dbReference type="CDD" id="cd19500">
    <property type="entry name" value="RecA-like_Lon"/>
    <property type="match status" value="1"/>
</dbReference>
<dbReference type="InterPro" id="IPR014721">
    <property type="entry name" value="Ribsml_uS5_D2-typ_fold_subgr"/>
</dbReference>
<dbReference type="Proteomes" id="UP000245942">
    <property type="component" value="Unassembled WGS sequence"/>
</dbReference>
<dbReference type="InterPro" id="IPR054594">
    <property type="entry name" value="Lon_lid"/>
</dbReference>
<evidence type="ECO:0000256" key="6">
    <source>
        <dbReference type="ARBA" id="ARBA00022840"/>
    </source>
</evidence>
<dbReference type="GO" id="GO:0004176">
    <property type="term" value="F:ATP-dependent peptidase activity"/>
    <property type="evidence" value="ECO:0007669"/>
    <property type="project" value="UniProtKB-UniRule"/>
</dbReference>
<feature type="active site" evidence="9">
    <location>
        <position position="1011"/>
    </location>
</feature>
<dbReference type="Pfam" id="PF00004">
    <property type="entry name" value="AAA"/>
    <property type="match status" value="1"/>
</dbReference>
<dbReference type="FunFam" id="1.20.5.5270:FF:000002">
    <property type="entry name" value="Lon protease homolog"/>
    <property type="match status" value="1"/>
</dbReference>
<evidence type="ECO:0000256" key="11">
    <source>
        <dbReference type="RuleBase" id="RU000592"/>
    </source>
</evidence>
<dbReference type="PANTHER" id="PTHR10046">
    <property type="entry name" value="ATP DEPENDENT LON PROTEASE FAMILY MEMBER"/>
    <property type="match status" value="1"/>
</dbReference>
<evidence type="ECO:0000256" key="10">
    <source>
        <dbReference type="RuleBase" id="RU000591"/>
    </source>
</evidence>
<dbReference type="GO" id="GO:0030163">
    <property type="term" value="P:protein catabolic process"/>
    <property type="evidence" value="ECO:0007669"/>
    <property type="project" value="InterPro"/>
</dbReference>
<dbReference type="STRING" id="1684307.A0A316UDI8"/>
<name>A0A316UDI8_9BASI</name>
<proteinExistence type="inferred from homology"/>
<evidence type="ECO:0000313" key="14">
    <source>
        <dbReference type="EMBL" id="PWN22441.1"/>
    </source>
</evidence>
<comment type="subcellular location">
    <subcellularLocation>
        <location evidence="1">Cytoplasm</location>
    </subcellularLocation>
</comment>
<evidence type="ECO:0000256" key="4">
    <source>
        <dbReference type="ARBA" id="ARBA00022801"/>
    </source>
</evidence>
<feature type="active site" evidence="9">
    <location>
        <position position="968"/>
    </location>
</feature>
<dbReference type="Gene3D" id="1.10.8.60">
    <property type="match status" value="1"/>
</dbReference>
<feature type="domain" description="Lon proteolytic" evidence="13">
    <location>
        <begin position="876"/>
        <end position="1063"/>
    </location>
</feature>
<dbReference type="PROSITE" id="PS01046">
    <property type="entry name" value="LON_SER"/>
    <property type="match status" value="1"/>
</dbReference>
<evidence type="ECO:0000256" key="9">
    <source>
        <dbReference type="PROSITE-ProRule" id="PRU01122"/>
    </source>
</evidence>
<evidence type="ECO:0000256" key="3">
    <source>
        <dbReference type="ARBA" id="ARBA00022741"/>
    </source>
</evidence>
<keyword evidence="15" id="KW-1185">Reference proteome</keyword>
<feature type="compositionally biased region" description="Polar residues" evidence="12">
    <location>
        <begin position="337"/>
        <end position="352"/>
    </location>
</feature>
<dbReference type="GO" id="GO:0005524">
    <property type="term" value="F:ATP binding"/>
    <property type="evidence" value="ECO:0007669"/>
    <property type="project" value="UniProtKB-KW"/>
</dbReference>
<feature type="region of interest" description="Disordered" evidence="12">
    <location>
        <begin position="490"/>
        <end position="519"/>
    </location>
</feature>
<evidence type="ECO:0000256" key="7">
    <source>
        <dbReference type="ARBA" id="ARBA00023140"/>
    </source>
</evidence>
<dbReference type="FunFam" id="3.30.230.10:FF:000092">
    <property type="entry name" value="Lon protease homolog"/>
    <property type="match status" value="1"/>
</dbReference>
<feature type="compositionally biased region" description="Polar residues" evidence="12">
    <location>
        <begin position="594"/>
        <end position="604"/>
    </location>
</feature>
<dbReference type="RefSeq" id="XP_025349601.1">
    <property type="nucleotide sequence ID" value="XM_025490841.1"/>
</dbReference>
<gene>
    <name evidence="14" type="ORF">BCV69DRAFT_267817</name>
</gene>
<keyword evidence="4 9" id="KW-0378">Hydrolase</keyword>
<feature type="compositionally biased region" description="Gly residues" evidence="12">
    <location>
        <begin position="389"/>
        <end position="412"/>
    </location>
</feature>
<dbReference type="EC" id="3.4.21.-" evidence="11"/>
<keyword evidence="3 10" id="KW-0547">Nucleotide-binding</keyword>
<dbReference type="SUPFAM" id="SSF54211">
    <property type="entry name" value="Ribosomal protein S5 domain 2-like"/>
    <property type="match status" value="1"/>
</dbReference>
<dbReference type="InterPro" id="IPR003111">
    <property type="entry name" value="Lon_prtase_N"/>
</dbReference>
<dbReference type="InterPro" id="IPR008269">
    <property type="entry name" value="Lon_proteolytic"/>
</dbReference>
<comment type="similarity">
    <text evidence="9 10">Belongs to the peptidase S16 family.</text>
</comment>
<feature type="region of interest" description="Disordered" evidence="12">
    <location>
        <begin position="337"/>
        <end position="424"/>
    </location>
</feature>
<dbReference type="AlphaFoldDB" id="A0A316UDI8"/>
<protein>
    <recommendedName>
        <fullName evidence="11">Lon protease homolog</fullName>
        <ecNumber evidence="11">3.4.21.-</ecNumber>
    </recommendedName>
</protein>
<keyword evidence="6 10" id="KW-0067">ATP-binding</keyword>
<evidence type="ECO:0000256" key="12">
    <source>
        <dbReference type="SAM" id="MobiDB-lite"/>
    </source>
</evidence>
<feature type="region of interest" description="Disordered" evidence="12">
    <location>
        <begin position="590"/>
        <end position="618"/>
    </location>
</feature>
<dbReference type="InterPro" id="IPR003959">
    <property type="entry name" value="ATPase_AAA_core"/>
</dbReference>
<dbReference type="GO" id="GO:0016887">
    <property type="term" value="F:ATP hydrolysis activity"/>
    <property type="evidence" value="ECO:0007669"/>
    <property type="project" value="InterPro"/>
</dbReference>